<feature type="non-terminal residue" evidence="2">
    <location>
        <position position="1"/>
    </location>
</feature>
<evidence type="ECO:0000259" key="1">
    <source>
        <dbReference type="Pfam" id="PF00078"/>
    </source>
</evidence>
<dbReference type="AlphaFoldDB" id="A0A151SQ44"/>
<dbReference type="InterPro" id="IPR000477">
    <property type="entry name" value="RT_dom"/>
</dbReference>
<proteinExistence type="predicted"/>
<name>A0A151SQ44_CAJCA</name>
<dbReference type="InterPro" id="IPR043502">
    <property type="entry name" value="DNA/RNA_pol_sf"/>
</dbReference>
<dbReference type="Proteomes" id="UP000075243">
    <property type="component" value="Chromosome 11"/>
</dbReference>
<dbReference type="Pfam" id="PF00078">
    <property type="entry name" value="RVT_1"/>
    <property type="match status" value="1"/>
</dbReference>
<dbReference type="SUPFAM" id="SSF56672">
    <property type="entry name" value="DNA/RNA polymerases"/>
    <property type="match status" value="1"/>
</dbReference>
<keyword evidence="3" id="KW-1185">Reference proteome</keyword>
<feature type="domain" description="Reverse transcriptase" evidence="1">
    <location>
        <begin position="35"/>
        <end position="131"/>
    </location>
</feature>
<evidence type="ECO:0000313" key="2">
    <source>
        <dbReference type="EMBL" id="KYP56905.1"/>
    </source>
</evidence>
<gene>
    <name evidence="2" type="ORF">KK1_003156</name>
</gene>
<dbReference type="Gramene" id="C.cajan_03084.t">
    <property type="protein sequence ID" value="C.cajan_03084.t"/>
    <property type="gene ID" value="C.cajan_03084"/>
</dbReference>
<dbReference type="EMBL" id="CM003613">
    <property type="protein sequence ID" value="KYP56905.1"/>
    <property type="molecule type" value="Genomic_DNA"/>
</dbReference>
<reference evidence="2 3" key="1">
    <citation type="journal article" date="2012" name="Nat. Biotechnol.">
        <title>Draft genome sequence of pigeonpea (Cajanus cajan), an orphan legume crop of resource-poor farmers.</title>
        <authorList>
            <person name="Varshney R.K."/>
            <person name="Chen W."/>
            <person name="Li Y."/>
            <person name="Bharti A.K."/>
            <person name="Saxena R.K."/>
            <person name="Schlueter J.A."/>
            <person name="Donoghue M.T."/>
            <person name="Azam S."/>
            <person name="Fan G."/>
            <person name="Whaley A.M."/>
            <person name="Farmer A.D."/>
            <person name="Sheridan J."/>
            <person name="Iwata A."/>
            <person name="Tuteja R."/>
            <person name="Penmetsa R.V."/>
            <person name="Wu W."/>
            <person name="Upadhyaya H.D."/>
            <person name="Yang S.P."/>
            <person name="Shah T."/>
            <person name="Saxena K.B."/>
            <person name="Michael T."/>
            <person name="McCombie W.R."/>
            <person name="Yang B."/>
            <person name="Zhang G."/>
            <person name="Yang H."/>
            <person name="Wang J."/>
            <person name="Spillane C."/>
            <person name="Cook D.R."/>
            <person name="May G.D."/>
            <person name="Xu X."/>
            <person name="Jackson S.A."/>
        </authorList>
    </citation>
    <scope>NUCLEOTIDE SEQUENCE [LARGE SCALE GENOMIC DNA]</scope>
    <source>
        <strain evidence="3">cv. Asha</strain>
    </source>
</reference>
<protein>
    <recommendedName>
        <fullName evidence="1">Reverse transcriptase domain-containing protein</fullName>
    </recommendedName>
</protein>
<organism evidence="2 3">
    <name type="scientific">Cajanus cajan</name>
    <name type="common">Pigeon pea</name>
    <name type="synonym">Cajanus indicus</name>
    <dbReference type="NCBI Taxonomy" id="3821"/>
    <lineage>
        <taxon>Eukaryota</taxon>
        <taxon>Viridiplantae</taxon>
        <taxon>Streptophyta</taxon>
        <taxon>Embryophyta</taxon>
        <taxon>Tracheophyta</taxon>
        <taxon>Spermatophyta</taxon>
        <taxon>Magnoliopsida</taxon>
        <taxon>eudicotyledons</taxon>
        <taxon>Gunneridae</taxon>
        <taxon>Pentapetalae</taxon>
        <taxon>rosids</taxon>
        <taxon>fabids</taxon>
        <taxon>Fabales</taxon>
        <taxon>Fabaceae</taxon>
        <taxon>Papilionoideae</taxon>
        <taxon>50 kb inversion clade</taxon>
        <taxon>NPAAA clade</taxon>
        <taxon>indigoferoid/millettioid clade</taxon>
        <taxon>Phaseoleae</taxon>
        <taxon>Cajanus</taxon>
    </lineage>
</organism>
<sequence>LLRLVNKTFITLISKVDNVISLKQINLFDIGLLQKMIKLIWYYISSPSMQVLWNGEALEDFNPSHGIRQGDPLSRYIFVLCSPLSYIAFADDLILFSKAPLEEIEIIKACLETFCNNSSMKVSQEKTRVYFFRNVEWNVKNEINSSLGFQRTNG</sequence>
<accession>A0A151SQ44</accession>
<evidence type="ECO:0000313" key="3">
    <source>
        <dbReference type="Proteomes" id="UP000075243"/>
    </source>
</evidence>
<dbReference type="STRING" id="3821.A0A151SQ44"/>